<dbReference type="PROSITE" id="PS50102">
    <property type="entry name" value="RRM"/>
    <property type="match status" value="1"/>
</dbReference>
<evidence type="ECO:0000259" key="1">
    <source>
        <dbReference type="PROSITE" id="PS50102"/>
    </source>
</evidence>
<dbReference type="SUPFAM" id="SSF54928">
    <property type="entry name" value="RNA-binding domain, RBD"/>
    <property type="match status" value="1"/>
</dbReference>
<reference evidence="2" key="1">
    <citation type="journal article" date="2020" name="Nature">
        <title>Giant virus diversity and host interactions through global metagenomics.</title>
        <authorList>
            <person name="Schulz F."/>
            <person name="Roux S."/>
            <person name="Paez-Espino D."/>
            <person name="Jungbluth S."/>
            <person name="Walsh D.A."/>
            <person name="Denef V.J."/>
            <person name="McMahon K.D."/>
            <person name="Konstantinidis K.T."/>
            <person name="Eloe-Fadrosh E.A."/>
            <person name="Kyrpides N.C."/>
            <person name="Woyke T."/>
        </authorList>
    </citation>
    <scope>NUCLEOTIDE SEQUENCE</scope>
    <source>
        <strain evidence="2">GVMAG-M-3300013004-44</strain>
    </source>
</reference>
<dbReference type="EMBL" id="MN739155">
    <property type="protein sequence ID" value="QHS91152.1"/>
    <property type="molecule type" value="Genomic_DNA"/>
</dbReference>
<dbReference type="InterPro" id="IPR000504">
    <property type="entry name" value="RRM_dom"/>
</dbReference>
<sequence>MSSRPFTPSISNDLRSFMESALMGSDYIREMEELAKLMRLTKEQEKEKEYKVVDPSWALPSKPIATIKTLIIHNIPRDIRVTDLRYLFEKYGPIRDIYIPRNMDRSSRLYNTIKGFALIKFFNAMDAQSAYDAEFGRLYIGFKLISIEFAKEDR</sequence>
<proteinExistence type="predicted"/>
<protein>
    <recommendedName>
        <fullName evidence="1">RRM domain-containing protein</fullName>
    </recommendedName>
</protein>
<dbReference type="InterPro" id="IPR050907">
    <property type="entry name" value="SRSF"/>
</dbReference>
<accession>A0A6C0BGM3</accession>
<name>A0A6C0BGM3_9ZZZZ</name>
<evidence type="ECO:0000313" key="2">
    <source>
        <dbReference type="EMBL" id="QHS91152.1"/>
    </source>
</evidence>
<dbReference type="CDD" id="cd00590">
    <property type="entry name" value="RRM_SF"/>
    <property type="match status" value="1"/>
</dbReference>
<dbReference type="InterPro" id="IPR012677">
    <property type="entry name" value="Nucleotide-bd_a/b_plait_sf"/>
</dbReference>
<feature type="domain" description="RRM" evidence="1">
    <location>
        <begin position="68"/>
        <end position="152"/>
    </location>
</feature>
<dbReference type="PANTHER" id="PTHR23147">
    <property type="entry name" value="SERINE/ARGININE RICH SPLICING FACTOR"/>
    <property type="match status" value="1"/>
</dbReference>
<dbReference type="Pfam" id="PF00076">
    <property type="entry name" value="RRM_1"/>
    <property type="match status" value="1"/>
</dbReference>
<dbReference type="SMART" id="SM00360">
    <property type="entry name" value="RRM"/>
    <property type="match status" value="1"/>
</dbReference>
<dbReference type="InterPro" id="IPR035979">
    <property type="entry name" value="RBD_domain_sf"/>
</dbReference>
<dbReference type="AlphaFoldDB" id="A0A6C0BGM3"/>
<dbReference type="GO" id="GO:0003723">
    <property type="term" value="F:RNA binding"/>
    <property type="evidence" value="ECO:0007669"/>
    <property type="project" value="InterPro"/>
</dbReference>
<dbReference type="Gene3D" id="3.30.70.330">
    <property type="match status" value="1"/>
</dbReference>
<organism evidence="2">
    <name type="scientific">viral metagenome</name>
    <dbReference type="NCBI Taxonomy" id="1070528"/>
    <lineage>
        <taxon>unclassified sequences</taxon>
        <taxon>metagenomes</taxon>
        <taxon>organismal metagenomes</taxon>
    </lineage>
</organism>